<reference evidence="1" key="2">
    <citation type="submission" date="2015-07" db="EMBL/GenBank/DDBJ databases">
        <title>Plasmids, circular viruses and viroids from rat gut.</title>
        <authorList>
            <person name="Jorgensen T.J."/>
            <person name="Hansen M.A."/>
            <person name="Xu Z."/>
            <person name="Tabak M.A."/>
            <person name="Sorensen S.J."/>
            <person name="Hansen L.H."/>
        </authorList>
    </citation>
    <scope>NUCLEOTIDE SEQUENCE</scope>
    <source>
        <strain evidence="1">RGRH0374</strain>
    </source>
</reference>
<dbReference type="AlphaFoldDB" id="A0A0H5QFM5"/>
<sequence>MSRYNGIRVTITASPGGLEAHLLVQHKHPMGGWDEWTSFVPPERILIDEPVSSSREALELILSQVTQILQRL</sequence>
<proteinExistence type="predicted"/>
<organism evidence="1">
    <name type="scientific">uncultured prokaryote</name>
    <dbReference type="NCBI Taxonomy" id="198431"/>
    <lineage>
        <taxon>unclassified sequences</taxon>
        <taxon>environmental samples</taxon>
    </lineage>
</organism>
<dbReference type="EMBL" id="LN853031">
    <property type="protein sequence ID" value="CRY94837.1"/>
    <property type="molecule type" value="Genomic_DNA"/>
</dbReference>
<reference evidence="1" key="1">
    <citation type="submission" date="2015-06" db="EMBL/GenBank/DDBJ databases">
        <authorList>
            <person name="Joergensen T."/>
        </authorList>
    </citation>
    <scope>NUCLEOTIDE SEQUENCE</scope>
    <source>
        <strain evidence="1">RGRH0374</strain>
    </source>
</reference>
<name>A0A0H5QFM5_9ZZZZ</name>
<evidence type="ECO:0000313" key="1">
    <source>
        <dbReference type="EMBL" id="CRY94837.1"/>
    </source>
</evidence>
<protein>
    <submittedName>
        <fullName evidence="1">Uncharacterized protein</fullName>
    </submittedName>
</protein>
<accession>A0A0H5QFM5</accession>